<proteinExistence type="predicted"/>
<organism evidence="1 2">
    <name type="scientific">Nonomuraea mangrovi</name>
    <dbReference type="NCBI Taxonomy" id="2316207"/>
    <lineage>
        <taxon>Bacteria</taxon>
        <taxon>Bacillati</taxon>
        <taxon>Actinomycetota</taxon>
        <taxon>Actinomycetes</taxon>
        <taxon>Streptosporangiales</taxon>
        <taxon>Streptosporangiaceae</taxon>
        <taxon>Nonomuraea</taxon>
    </lineage>
</organism>
<accession>A0ABW4T7F4</accession>
<protein>
    <submittedName>
        <fullName evidence="1">Uncharacterized protein</fullName>
    </submittedName>
</protein>
<reference evidence="2" key="1">
    <citation type="journal article" date="2019" name="Int. J. Syst. Evol. Microbiol.">
        <title>The Global Catalogue of Microorganisms (GCM) 10K type strain sequencing project: providing services to taxonomists for standard genome sequencing and annotation.</title>
        <authorList>
            <consortium name="The Broad Institute Genomics Platform"/>
            <consortium name="The Broad Institute Genome Sequencing Center for Infectious Disease"/>
            <person name="Wu L."/>
            <person name="Ma J."/>
        </authorList>
    </citation>
    <scope>NUCLEOTIDE SEQUENCE [LARGE SCALE GENOMIC DNA]</scope>
    <source>
        <strain evidence="2">ICMP 6774ER</strain>
    </source>
</reference>
<comment type="caution">
    <text evidence="1">The sequence shown here is derived from an EMBL/GenBank/DDBJ whole genome shotgun (WGS) entry which is preliminary data.</text>
</comment>
<evidence type="ECO:0000313" key="2">
    <source>
        <dbReference type="Proteomes" id="UP001597368"/>
    </source>
</evidence>
<dbReference type="Proteomes" id="UP001597368">
    <property type="component" value="Unassembled WGS sequence"/>
</dbReference>
<sequence>MNIARLLTSGVAVRLDRASGAGDVDHNLSVRKTLPQVAKECAAA</sequence>
<name>A0ABW4T7F4_9ACTN</name>
<keyword evidence="2" id="KW-1185">Reference proteome</keyword>
<dbReference type="RefSeq" id="WP_379577556.1">
    <property type="nucleotide sequence ID" value="NZ_JBHUFV010000052.1"/>
</dbReference>
<gene>
    <name evidence="1" type="ORF">ACFSKW_35970</name>
</gene>
<evidence type="ECO:0000313" key="1">
    <source>
        <dbReference type="EMBL" id="MFD1936882.1"/>
    </source>
</evidence>
<dbReference type="EMBL" id="JBHUFV010000052">
    <property type="protein sequence ID" value="MFD1936882.1"/>
    <property type="molecule type" value="Genomic_DNA"/>
</dbReference>